<feature type="transmembrane region" description="Helical" evidence="1">
    <location>
        <begin position="264"/>
        <end position="281"/>
    </location>
</feature>
<keyword evidence="1" id="KW-1133">Transmembrane helix</keyword>
<evidence type="ECO:0000256" key="1">
    <source>
        <dbReference type="SAM" id="Phobius"/>
    </source>
</evidence>
<dbReference type="Proteomes" id="UP001243195">
    <property type="component" value="Unassembled WGS sequence"/>
</dbReference>
<reference evidence="2" key="1">
    <citation type="submission" date="2023-08" db="EMBL/GenBank/DDBJ databases">
        <title>Emergence of clinically-relevant ST2 carbapenem-resistant Acinetobacter baumannii strains in hospital sewages in Zhejiang, East of China.</title>
        <authorList>
            <person name="Kaichao C."/>
            <person name="Zhang R."/>
        </authorList>
    </citation>
    <scope>NUCLEOTIDE SEQUENCE</scope>
    <source>
        <strain evidence="2">M-SY-60</strain>
    </source>
</reference>
<sequence>MIYIALGIFAGFFSFLRIFVRYKTEIIEFLLIFALIYLSTFRSVYVGADTFTYTNFFKYSPNIFNFDAEYLSYLEPGFRVYMALVKSVSSNVEFFLFCSSVFCIIPMYWGVKRLKLNYSLMGLTVYLFIYFIPYALNGLRQAIAMGLFILALSFFNEKKNSIIIFLSLLAFSIHSSGMFIAFSYLLFVLDYRKSLGISLFSAFFMVFFSYYGLTDYFVFNVGGVDANVYTKKFDQATSFTQYAYRVLLLLLIGFFVFFEKNITLKKIFIIYFFGFMLYFALAKNNILATRFNMFFRILEIVLVPSILFGINKTVIRFFVFIIFFVLFFWIYFVTSFLPDNIYQFQW</sequence>
<proteinExistence type="predicted"/>
<feature type="transmembrane region" description="Helical" evidence="1">
    <location>
        <begin position="199"/>
        <end position="221"/>
    </location>
</feature>
<organism evidence="2 3">
    <name type="scientific">Acinetobacter gerneri</name>
    <dbReference type="NCBI Taxonomy" id="202952"/>
    <lineage>
        <taxon>Bacteria</taxon>
        <taxon>Pseudomonadati</taxon>
        <taxon>Pseudomonadota</taxon>
        <taxon>Gammaproteobacteria</taxon>
        <taxon>Moraxellales</taxon>
        <taxon>Moraxellaceae</taxon>
        <taxon>Acinetobacter</taxon>
    </lineage>
</organism>
<feature type="transmembrane region" description="Helical" evidence="1">
    <location>
        <begin position="293"/>
        <end position="311"/>
    </location>
</feature>
<feature type="transmembrane region" description="Helical" evidence="1">
    <location>
        <begin position="242"/>
        <end position="258"/>
    </location>
</feature>
<name>A0AAW8JKP9_9GAMM</name>
<gene>
    <name evidence="2" type="ORF">RFH51_13215</name>
</gene>
<accession>A0AAW8JKP9</accession>
<feature type="transmembrane region" description="Helical" evidence="1">
    <location>
        <begin position="92"/>
        <end position="109"/>
    </location>
</feature>
<feature type="transmembrane region" description="Helical" evidence="1">
    <location>
        <begin position="162"/>
        <end position="187"/>
    </location>
</feature>
<evidence type="ECO:0000313" key="3">
    <source>
        <dbReference type="Proteomes" id="UP001243195"/>
    </source>
</evidence>
<dbReference type="EMBL" id="JAVIDA010000019">
    <property type="protein sequence ID" value="MDQ9072414.1"/>
    <property type="molecule type" value="Genomic_DNA"/>
</dbReference>
<comment type="caution">
    <text evidence="2">The sequence shown here is derived from an EMBL/GenBank/DDBJ whole genome shotgun (WGS) entry which is preliminary data.</text>
</comment>
<keyword evidence="1" id="KW-0812">Transmembrane</keyword>
<dbReference type="Pfam" id="PF14897">
    <property type="entry name" value="EpsG"/>
    <property type="match status" value="1"/>
</dbReference>
<dbReference type="InterPro" id="IPR049458">
    <property type="entry name" value="EpsG-like"/>
</dbReference>
<feature type="transmembrane region" description="Helical" evidence="1">
    <location>
        <begin position="317"/>
        <end position="337"/>
    </location>
</feature>
<keyword evidence="1" id="KW-0472">Membrane</keyword>
<feature type="transmembrane region" description="Helical" evidence="1">
    <location>
        <begin position="6"/>
        <end position="22"/>
    </location>
</feature>
<dbReference type="RefSeq" id="WP_308956779.1">
    <property type="nucleotide sequence ID" value="NZ_JAVICY010000022.1"/>
</dbReference>
<feature type="transmembrane region" description="Helical" evidence="1">
    <location>
        <begin position="29"/>
        <end position="48"/>
    </location>
</feature>
<feature type="transmembrane region" description="Helical" evidence="1">
    <location>
        <begin position="116"/>
        <end position="132"/>
    </location>
</feature>
<protein>
    <submittedName>
        <fullName evidence="2">EpsG family protein</fullName>
    </submittedName>
</protein>
<dbReference type="AlphaFoldDB" id="A0AAW8JKP9"/>
<evidence type="ECO:0000313" key="2">
    <source>
        <dbReference type="EMBL" id="MDQ9072414.1"/>
    </source>
</evidence>